<organism evidence="1">
    <name type="scientific">Mariniphaga anaerophila</name>
    <dbReference type="NCBI Taxonomy" id="1484053"/>
    <lineage>
        <taxon>Bacteria</taxon>
        <taxon>Pseudomonadati</taxon>
        <taxon>Bacteroidota</taxon>
        <taxon>Bacteroidia</taxon>
        <taxon>Marinilabiliales</taxon>
        <taxon>Prolixibacteraceae</taxon>
        <taxon>Mariniphaga</taxon>
    </lineage>
</organism>
<evidence type="ECO:0000313" key="1">
    <source>
        <dbReference type="EMBL" id="HDR51371.1"/>
    </source>
</evidence>
<accession>A0A831LX00</accession>
<feature type="non-terminal residue" evidence="1">
    <location>
        <position position="1"/>
    </location>
</feature>
<dbReference type="InterPro" id="IPR011727">
    <property type="entry name" value="CHP02117"/>
</dbReference>
<gene>
    <name evidence="1" type="ORF">ENN90_07085</name>
</gene>
<dbReference type="Proteomes" id="UP000886047">
    <property type="component" value="Unassembled WGS sequence"/>
</dbReference>
<proteinExistence type="predicted"/>
<name>A0A831LX00_9BACT</name>
<dbReference type="AlphaFoldDB" id="A0A831LX00"/>
<sequence length="88" mass="10476">KKIRLCSWQLDSLNRYIENSFKKNENGHFIQINFEGYNQYDSFYNAKGSFSLFRTCNVWVNVALKEIEVKTSVWSPFDFGVLFHIPKE</sequence>
<dbReference type="EMBL" id="DSDK01000389">
    <property type="protein sequence ID" value="HDR51371.1"/>
    <property type="molecule type" value="Genomic_DNA"/>
</dbReference>
<dbReference type="Pfam" id="PF09601">
    <property type="entry name" value="DUF2459"/>
    <property type="match status" value="1"/>
</dbReference>
<reference evidence="1" key="1">
    <citation type="journal article" date="2020" name="mSystems">
        <title>Genome- and Community-Level Interaction Insights into Carbon Utilization and Element Cycling Functions of Hydrothermarchaeota in Hydrothermal Sediment.</title>
        <authorList>
            <person name="Zhou Z."/>
            <person name="Liu Y."/>
            <person name="Xu W."/>
            <person name="Pan J."/>
            <person name="Luo Z.H."/>
            <person name="Li M."/>
        </authorList>
    </citation>
    <scope>NUCLEOTIDE SEQUENCE [LARGE SCALE GENOMIC DNA]</scope>
    <source>
        <strain evidence="1">SpSt-1217</strain>
    </source>
</reference>
<comment type="caution">
    <text evidence="1">The sequence shown here is derived from an EMBL/GenBank/DDBJ whole genome shotgun (WGS) entry which is preliminary data.</text>
</comment>
<protein>
    <submittedName>
        <fullName evidence="1">DUF2459 domain-containing protein</fullName>
    </submittedName>
</protein>